<dbReference type="PROSITE" id="PS00104">
    <property type="entry name" value="EPSP_SYNTHASE_1"/>
    <property type="match status" value="1"/>
</dbReference>
<comment type="similarity">
    <text evidence="2">Belongs to the EPSP synthase family.</text>
</comment>
<gene>
    <name evidence="10" type="ORF">MNB_SV-6-546</name>
</gene>
<dbReference type="GO" id="GO:0003866">
    <property type="term" value="F:3-phosphoshikimate 1-carboxyvinyltransferase activity"/>
    <property type="evidence" value="ECO:0007669"/>
    <property type="project" value="UniProtKB-EC"/>
</dbReference>
<evidence type="ECO:0000259" key="9">
    <source>
        <dbReference type="Pfam" id="PF00275"/>
    </source>
</evidence>
<reference evidence="10" key="1">
    <citation type="submission" date="2016-10" db="EMBL/GenBank/DDBJ databases">
        <authorList>
            <person name="de Groot N.N."/>
        </authorList>
    </citation>
    <scope>NUCLEOTIDE SEQUENCE</scope>
</reference>
<keyword evidence="4" id="KW-0963">Cytoplasm</keyword>
<evidence type="ECO:0000256" key="4">
    <source>
        <dbReference type="ARBA" id="ARBA00022490"/>
    </source>
</evidence>
<evidence type="ECO:0000256" key="6">
    <source>
        <dbReference type="ARBA" id="ARBA00022679"/>
    </source>
</evidence>
<keyword evidence="5" id="KW-0028">Amino-acid biosynthesis</keyword>
<comment type="catalytic activity">
    <reaction evidence="8">
        <text>3-phosphoshikimate + phosphoenolpyruvate = 5-O-(1-carboxyvinyl)-3-phosphoshikimate + phosphate</text>
        <dbReference type="Rhea" id="RHEA:21256"/>
        <dbReference type="ChEBI" id="CHEBI:43474"/>
        <dbReference type="ChEBI" id="CHEBI:57701"/>
        <dbReference type="ChEBI" id="CHEBI:58702"/>
        <dbReference type="ChEBI" id="CHEBI:145989"/>
        <dbReference type="EC" id="2.5.1.19"/>
    </reaction>
    <physiologicalReaction direction="left-to-right" evidence="8">
        <dbReference type="Rhea" id="RHEA:21257"/>
    </physiologicalReaction>
</comment>
<dbReference type="InterPro" id="IPR001986">
    <property type="entry name" value="Enolpyruvate_Tfrase_dom"/>
</dbReference>
<evidence type="ECO:0000256" key="8">
    <source>
        <dbReference type="ARBA" id="ARBA00044633"/>
    </source>
</evidence>
<dbReference type="GO" id="GO:0009423">
    <property type="term" value="P:chorismate biosynthetic process"/>
    <property type="evidence" value="ECO:0007669"/>
    <property type="project" value="UniProtKB-UniPathway"/>
</dbReference>
<evidence type="ECO:0000256" key="2">
    <source>
        <dbReference type="ARBA" id="ARBA00009948"/>
    </source>
</evidence>
<dbReference type="AlphaFoldDB" id="A0A1W1CB84"/>
<keyword evidence="6 10" id="KW-0808">Transferase</keyword>
<accession>A0A1W1CB84</accession>
<dbReference type="InterPro" id="IPR013792">
    <property type="entry name" value="RNA3'P_cycl/enolpyr_Trfase_a/b"/>
</dbReference>
<keyword evidence="7" id="KW-0057">Aromatic amino acid biosynthesis</keyword>
<dbReference type="SUPFAM" id="SSF55205">
    <property type="entry name" value="EPT/RTPC-like"/>
    <property type="match status" value="1"/>
</dbReference>
<dbReference type="NCBIfam" id="TIGR01356">
    <property type="entry name" value="aroA"/>
    <property type="match status" value="1"/>
</dbReference>
<dbReference type="EC" id="2.5.1.19" evidence="3"/>
<protein>
    <recommendedName>
        <fullName evidence="3">3-phosphoshikimate 1-carboxyvinyltransferase</fullName>
        <ecNumber evidence="3">2.5.1.19</ecNumber>
    </recommendedName>
</protein>
<dbReference type="InterPro" id="IPR036968">
    <property type="entry name" value="Enolpyruvate_Tfrase_sf"/>
</dbReference>
<dbReference type="UniPathway" id="UPA00053">
    <property type="reaction ID" value="UER00089"/>
</dbReference>
<dbReference type="PROSITE" id="PS00885">
    <property type="entry name" value="EPSP_SYNTHASE_2"/>
    <property type="match status" value="1"/>
</dbReference>
<feature type="domain" description="Enolpyruvate transferase" evidence="9">
    <location>
        <begin position="26"/>
        <end position="431"/>
    </location>
</feature>
<dbReference type="GO" id="GO:0008652">
    <property type="term" value="P:amino acid biosynthetic process"/>
    <property type="evidence" value="ECO:0007669"/>
    <property type="project" value="UniProtKB-KW"/>
</dbReference>
<dbReference type="InterPro" id="IPR023193">
    <property type="entry name" value="EPSP_synthase_CS"/>
</dbReference>
<evidence type="ECO:0000256" key="1">
    <source>
        <dbReference type="ARBA" id="ARBA00004811"/>
    </source>
</evidence>
<organism evidence="10">
    <name type="scientific">hydrothermal vent metagenome</name>
    <dbReference type="NCBI Taxonomy" id="652676"/>
    <lineage>
        <taxon>unclassified sequences</taxon>
        <taxon>metagenomes</taxon>
        <taxon>ecological metagenomes</taxon>
    </lineage>
</organism>
<dbReference type="Gene3D" id="3.65.10.10">
    <property type="entry name" value="Enolpyruvate transferase domain"/>
    <property type="match status" value="2"/>
</dbReference>
<evidence type="ECO:0000256" key="7">
    <source>
        <dbReference type="ARBA" id="ARBA00023141"/>
    </source>
</evidence>
<dbReference type="Pfam" id="PF00275">
    <property type="entry name" value="EPSP_synthase"/>
    <property type="match status" value="1"/>
</dbReference>
<dbReference type="HAMAP" id="MF_00210">
    <property type="entry name" value="EPSP_synth"/>
    <property type="match status" value="1"/>
</dbReference>
<comment type="pathway">
    <text evidence="1">Metabolic intermediate biosynthesis; chorismate biosynthesis; chorismate from D-erythrose 4-phosphate and phosphoenolpyruvate: step 6/7.</text>
</comment>
<proteinExistence type="inferred from homology"/>
<dbReference type="FunFam" id="3.65.10.10:FF:000005">
    <property type="entry name" value="3-phosphoshikimate 1-carboxyvinyltransferase"/>
    <property type="match status" value="1"/>
</dbReference>
<sequence length="439" mass="47804">MSSNTTIDSATIRPVGKGFDLKCSDIAPDKSISHRCAMFSLLSDRVSTISNFLQGEDTLNSLNIAEQLGAKVQRDGGDITITPPSKLSEPDDILDCGNAGTGMRLYSGLLAGIDGLFVLTGDKYLRERPMSRVVKPLRTIGAHIDGRDSGNLAPLCIRGGSLKSFRYDSPIDSAQIKSALILAALRADEKSYYRESLLSRDHTERMLRGMGASVTTIRDGEDSGWIEIEPLTKPLKPLRMRVPADPSSGFFFAVAAAIVPDARVVIKNVTLNPTRIEAYKALERMGANINYEERENLYEPIGDIDIRYSGRLNAITIEENIAWLIDELPALSIAMAVADGTSYVKNAKELRVKESDRISTVVDGLNQCGIETDEYEDGYAVVGGEIGSATIDSHGDHRIAMSFAIAGLVEGMEIVDVACIDTSFPNFFDILSQITEVER</sequence>
<dbReference type="InterPro" id="IPR006264">
    <property type="entry name" value="EPSP_synthase"/>
</dbReference>
<evidence type="ECO:0000313" key="10">
    <source>
        <dbReference type="EMBL" id="SFV63019.1"/>
    </source>
</evidence>
<dbReference type="GO" id="GO:0009073">
    <property type="term" value="P:aromatic amino acid family biosynthetic process"/>
    <property type="evidence" value="ECO:0007669"/>
    <property type="project" value="UniProtKB-KW"/>
</dbReference>
<dbReference type="PANTHER" id="PTHR21090">
    <property type="entry name" value="AROM/DEHYDROQUINATE SYNTHASE"/>
    <property type="match status" value="1"/>
</dbReference>
<evidence type="ECO:0000256" key="5">
    <source>
        <dbReference type="ARBA" id="ARBA00022605"/>
    </source>
</evidence>
<dbReference type="PANTHER" id="PTHR21090:SF5">
    <property type="entry name" value="PENTAFUNCTIONAL AROM POLYPEPTIDE"/>
    <property type="match status" value="1"/>
</dbReference>
<evidence type="ECO:0000256" key="3">
    <source>
        <dbReference type="ARBA" id="ARBA00012450"/>
    </source>
</evidence>
<dbReference type="CDD" id="cd01556">
    <property type="entry name" value="EPSP_synthase"/>
    <property type="match status" value="1"/>
</dbReference>
<dbReference type="EMBL" id="FPHC01000067">
    <property type="protein sequence ID" value="SFV63019.1"/>
    <property type="molecule type" value="Genomic_DNA"/>
</dbReference>
<dbReference type="PIRSF" id="PIRSF000505">
    <property type="entry name" value="EPSPS"/>
    <property type="match status" value="1"/>
</dbReference>
<name>A0A1W1CB84_9ZZZZ</name>